<organism evidence="7 8">
    <name type="scientific">Paludibacterium purpuratum</name>
    <dbReference type="NCBI Taxonomy" id="1144873"/>
    <lineage>
        <taxon>Bacteria</taxon>
        <taxon>Pseudomonadati</taxon>
        <taxon>Pseudomonadota</taxon>
        <taxon>Betaproteobacteria</taxon>
        <taxon>Neisseriales</taxon>
        <taxon>Chromobacteriaceae</taxon>
        <taxon>Paludibacterium</taxon>
    </lineage>
</organism>
<keyword evidence="5 6" id="KW-0472">Membrane</keyword>
<feature type="transmembrane region" description="Helical" evidence="6">
    <location>
        <begin position="67"/>
        <end position="91"/>
    </location>
</feature>
<evidence type="ECO:0000313" key="7">
    <source>
        <dbReference type="EMBL" id="TDR81501.1"/>
    </source>
</evidence>
<evidence type="ECO:0000256" key="6">
    <source>
        <dbReference type="SAM" id="Phobius"/>
    </source>
</evidence>
<feature type="transmembrane region" description="Helical" evidence="6">
    <location>
        <begin position="184"/>
        <end position="204"/>
    </location>
</feature>
<dbReference type="GO" id="GO:0005886">
    <property type="term" value="C:plasma membrane"/>
    <property type="evidence" value="ECO:0007669"/>
    <property type="project" value="UniProtKB-SubCell"/>
</dbReference>
<dbReference type="GO" id="GO:0015171">
    <property type="term" value="F:amino acid transmembrane transporter activity"/>
    <property type="evidence" value="ECO:0007669"/>
    <property type="project" value="TreeGrafter"/>
</dbReference>
<protein>
    <submittedName>
        <fullName evidence="7">L-lysine exporter family protein LysE/ArgO</fullName>
    </submittedName>
</protein>
<dbReference type="EMBL" id="SNZP01000003">
    <property type="protein sequence ID" value="TDR81501.1"/>
    <property type="molecule type" value="Genomic_DNA"/>
</dbReference>
<dbReference type="OrthoDB" id="5638726at2"/>
<dbReference type="RefSeq" id="WP_133678870.1">
    <property type="nucleotide sequence ID" value="NZ_SNZP01000003.1"/>
</dbReference>
<keyword evidence="3 6" id="KW-0812">Transmembrane</keyword>
<dbReference type="AlphaFoldDB" id="A0A4R7B9K2"/>
<feature type="transmembrane region" description="Helical" evidence="6">
    <location>
        <begin position="149"/>
        <end position="172"/>
    </location>
</feature>
<evidence type="ECO:0000313" key="8">
    <source>
        <dbReference type="Proteomes" id="UP000295611"/>
    </source>
</evidence>
<comment type="caution">
    <text evidence="7">The sequence shown here is derived from an EMBL/GenBank/DDBJ whole genome shotgun (WGS) entry which is preliminary data.</text>
</comment>
<reference evidence="7 8" key="1">
    <citation type="submission" date="2019-03" db="EMBL/GenBank/DDBJ databases">
        <title>Genomic Encyclopedia of Type Strains, Phase III (KMG-III): the genomes of soil and plant-associated and newly described type strains.</title>
        <authorList>
            <person name="Whitman W."/>
        </authorList>
    </citation>
    <scope>NUCLEOTIDE SEQUENCE [LARGE SCALE GENOMIC DNA]</scope>
    <source>
        <strain evidence="7 8">CECT 8976</strain>
    </source>
</reference>
<feature type="transmembrane region" description="Helical" evidence="6">
    <location>
        <begin position="39"/>
        <end position="61"/>
    </location>
</feature>
<keyword evidence="2" id="KW-1003">Cell membrane</keyword>
<accession>A0A4R7B9K2</accession>
<sequence length="207" mass="21987">MNFAPAVFFSAAALAASQIVSIGPQNAFVIRQGLARQHIVPIVAICILCDVLLIGLGVMGMGKLLNAIPGFFGLTLLASALLVAYLGLRALRAALRPGSGIPTTKVAAERRAAIRTILAVTLLNPYAWFDTVVLIGGVSASCQPEARPSFYAGALFASVLWFCLIGGLSTRLAPWFARPASWRWLDGGVAMVMFGTALSMLWRFHLA</sequence>
<proteinExistence type="predicted"/>
<name>A0A4R7B9K2_9NEIS</name>
<keyword evidence="4 6" id="KW-1133">Transmembrane helix</keyword>
<dbReference type="InterPro" id="IPR001123">
    <property type="entry name" value="LeuE-type"/>
</dbReference>
<gene>
    <name evidence="7" type="ORF">DFP86_103154</name>
</gene>
<dbReference type="Proteomes" id="UP000295611">
    <property type="component" value="Unassembled WGS sequence"/>
</dbReference>
<keyword evidence="8" id="KW-1185">Reference proteome</keyword>
<evidence type="ECO:0000256" key="1">
    <source>
        <dbReference type="ARBA" id="ARBA00004651"/>
    </source>
</evidence>
<dbReference type="Pfam" id="PF01810">
    <property type="entry name" value="LysE"/>
    <property type="match status" value="1"/>
</dbReference>
<dbReference type="PANTHER" id="PTHR30086">
    <property type="entry name" value="ARGININE EXPORTER PROTEIN ARGO"/>
    <property type="match status" value="1"/>
</dbReference>
<evidence type="ECO:0000256" key="3">
    <source>
        <dbReference type="ARBA" id="ARBA00022692"/>
    </source>
</evidence>
<dbReference type="PANTHER" id="PTHR30086:SF20">
    <property type="entry name" value="ARGININE EXPORTER PROTEIN ARGO-RELATED"/>
    <property type="match status" value="1"/>
</dbReference>
<evidence type="ECO:0000256" key="4">
    <source>
        <dbReference type="ARBA" id="ARBA00022989"/>
    </source>
</evidence>
<comment type="subcellular location">
    <subcellularLocation>
        <location evidence="1">Cell membrane</location>
        <topology evidence="1">Multi-pass membrane protein</topology>
    </subcellularLocation>
</comment>
<evidence type="ECO:0000256" key="2">
    <source>
        <dbReference type="ARBA" id="ARBA00022475"/>
    </source>
</evidence>
<feature type="transmembrane region" description="Helical" evidence="6">
    <location>
        <begin position="112"/>
        <end position="129"/>
    </location>
</feature>
<evidence type="ECO:0000256" key="5">
    <source>
        <dbReference type="ARBA" id="ARBA00023136"/>
    </source>
</evidence>